<feature type="region of interest" description="Disordered" evidence="4">
    <location>
        <begin position="285"/>
        <end position="334"/>
    </location>
</feature>
<name>A0AAD9KW67_RIDPI</name>
<evidence type="ECO:0000256" key="4">
    <source>
        <dbReference type="SAM" id="MobiDB-lite"/>
    </source>
</evidence>
<dbReference type="Pfam" id="PF00400">
    <property type="entry name" value="WD40"/>
    <property type="match status" value="3"/>
</dbReference>
<keyword evidence="1 3" id="KW-0853">WD repeat</keyword>
<dbReference type="GO" id="GO:0080008">
    <property type="term" value="C:Cul4-RING E3 ubiquitin ligase complex"/>
    <property type="evidence" value="ECO:0007669"/>
    <property type="project" value="TreeGrafter"/>
</dbReference>
<evidence type="ECO:0000256" key="1">
    <source>
        <dbReference type="ARBA" id="ARBA00022574"/>
    </source>
</evidence>
<feature type="region of interest" description="Disordered" evidence="4">
    <location>
        <begin position="87"/>
        <end position="268"/>
    </location>
</feature>
<feature type="compositionally biased region" description="Polar residues" evidence="4">
    <location>
        <begin position="93"/>
        <end position="107"/>
    </location>
</feature>
<dbReference type="SUPFAM" id="SSF50978">
    <property type="entry name" value="WD40 repeat-like"/>
    <property type="match status" value="1"/>
</dbReference>
<dbReference type="PROSITE" id="PS50294">
    <property type="entry name" value="WD_REPEATS_REGION"/>
    <property type="match status" value="1"/>
</dbReference>
<keyword evidence="2" id="KW-0677">Repeat</keyword>
<feature type="compositionally biased region" description="Polar residues" evidence="4">
    <location>
        <begin position="23"/>
        <end position="39"/>
    </location>
</feature>
<feature type="compositionally biased region" description="Basic and acidic residues" evidence="4">
    <location>
        <begin position="288"/>
        <end position="302"/>
    </location>
</feature>
<dbReference type="PANTHER" id="PTHR15574">
    <property type="entry name" value="WD REPEAT DOMAIN-CONTAINING FAMILY"/>
    <property type="match status" value="1"/>
</dbReference>
<evidence type="ECO:0000256" key="3">
    <source>
        <dbReference type="PROSITE-ProRule" id="PRU00221"/>
    </source>
</evidence>
<dbReference type="EMBL" id="JAODUO010000543">
    <property type="protein sequence ID" value="KAK2178445.1"/>
    <property type="molecule type" value="Genomic_DNA"/>
</dbReference>
<feature type="compositionally biased region" description="Low complexity" evidence="4">
    <location>
        <begin position="188"/>
        <end position="199"/>
    </location>
</feature>
<dbReference type="PANTHER" id="PTHR15574:SF21">
    <property type="entry name" value="DDB1- AND CUL4-ASSOCIATED FACTOR 8"/>
    <property type="match status" value="1"/>
</dbReference>
<gene>
    <name evidence="5" type="ORF">NP493_543g01036</name>
</gene>
<dbReference type="InterPro" id="IPR015943">
    <property type="entry name" value="WD40/YVTN_repeat-like_dom_sf"/>
</dbReference>
<evidence type="ECO:0000313" key="5">
    <source>
        <dbReference type="EMBL" id="KAK2178445.1"/>
    </source>
</evidence>
<comment type="caution">
    <text evidence="5">The sequence shown here is derived from an EMBL/GenBank/DDBJ whole genome shotgun (WGS) entry which is preliminary data.</text>
</comment>
<accession>A0AAD9KW67</accession>
<dbReference type="GO" id="GO:0005737">
    <property type="term" value="C:cytoplasm"/>
    <property type="evidence" value="ECO:0007669"/>
    <property type="project" value="TreeGrafter"/>
</dbReference>
<dbReference type="Proteomes" id="UP001209878">
    <property type="component" value="Unassembled WGS sequence"/>
</dbReference>
<proteinExistence type="predicted"/>
<dbReference type="SMART" id="SM00320">
    <property type="entry name" value="WD40"/>
    <property type="match status" value="7"/>
</dbReference>
<organism evidence="5 6">
    <name type="scientific">Ridgeia piscesae</name>
    <name type="common">Tubeworm</name>
    <dbReference type="NCBI Taxonomy" id="27915"/>
    <lineage>
        <taxon>Eukaryota</taxon>
        <taxon>Metazoa</taxon>
        <taxon>Spiralia</taxon>
        <taxon>Lophotrochozoa</taxon>
        <taxon>Annelida</taxon>
        <taxon>Polychaeta</taxon>
        <taxon>Sedentaria</taxon>
        <taxon>Canalipalpata</taxon>
        <taxon>Sabellida</taxon>
        <taxon>Siboglinidae</taxon>
        <taxon>Ridgeia</taxon>
    </lineage>
</organism>
<evidence type="ECO:0008006" key="7">
    <source>
        <dbReference type="Google" id="ProtNLM"/>
    </source>
</evidence>
<feature type="region of interest" description="Disordered" evidence="4">
    <location>
        <begin position="1"/>
        <end position="52"/>
    </location>
</feature>
<dbReference type="Gene3D" id="2.130.10.10">
    <property type="entry name" value="YVTN repeat-like/Quinoprotein amine dehydrogenase"/>
    <property type="match status" value="1"/>
</dbReference>
<dbReference type="InterPro" id="IPR001680">
    <property type="entry name" value="WD40_rpt"/>
</dbReference>
<feature type="compositionally biased region" description="Basic and acidic residues" evidence="4">
    <location>
        <begin position="146"/>
        <end position="157"/>
    </location>
</feature>
<evidence type="ECO:0000256" key="2">
    <source>
        <dbReference type="ARBA" id="ARBA00022737"/>
    </source>
</evidence>
<reference evidence="5" key="1">
    <citation type="journal article" date="2023" name="Mol. Biol. Evol.">
        <title>Third-Generation Sequencing Reveals the Adaptive Role of the Epigenome in Three Deep-Sea Polychaetes.</title>
        <authorList>
            <person name="Perez M."/>
            <person name="Aroh O."/>
            <person name="Sun Y."/>
            <person name="Lan Y."/>
            <person name="Juniper S.K."/>
            <person name="Young C.R."/>
            <person name="Angers B."/>
            <person name="Qian P.Y."/>
        </authorList>
    </citation>
    <scope>NUCLEOTIDE SEQUENCE</scope>
    <source>
        <strain evidence="5">R07B-5</strain>
    </source>
</reference>
<dbReference type="PROSITE" id="PS50082">
    <property type="entry name" value="WD_REPEATS_2"/>
    <property type="match status" value="1"/>
</dbReference>
<dbReference type="InterPro" id="IPR045151">
    <property type="entry name" value="DCAF8"/>
</dbReference>
<keyword evidence="6" id="KW-1185">Reference proteome</keyword>
<protein>
    <recommendedName>
        <fullName evidence="7">DDB1- and CUL4-associated factor 8</fullName>
    </recommendedName>
</protein>
<dbReference type="AlphaFoldDB" id="A0AAD9KW67"/>
<dbReference type="InterPro" id="IPR036322">
    <property type="entry name" value="WD40_repeat_dom_sf"/>
</dbReference>
<feature type="compositionally biased region" description="Basic and acidic residues" evidence="4">
    <location>
        <begin position="239"/>
        <end position="261"/>
    </location>
</feature>
<feature type="repeat" description="WD" evidence="3">
    <location>
        <begin position="381"/>
        <end position="413"/>
    </location>
</feature>
<sequence length="754" mass="82231">MADSSVSAEEGDQTETAVKALVDTNTNNHNVVADSNSSGDIVRASESATSTGSVVDVSDVVLVCGSDSGGSVGNPVKVSDHTDTLLGVCSGPADSSGSKPTDGQSQDVGVEGDLFAMSSSVTDHPCDSVSAGGRGDNCDATPTDRASADEYNRDRFDLSSVGDIAGGGPSPDCCDHDSLSPDVETNGSSSIVNTDSVSSGTLGQLTKDDSGIDVVRSPNASGQPRDEKTSGEADAPQMSDRDQSVDKGGEHPATSDRRNTDGYDDTLAGVTVRNEIEVLMDTDDDADSALHDDSHSQHHLDSNDDVTDNDTNDKSAKSSDDEDDAMEVDLTPPADTWCPVREIRQREIGYGAQRMPTSQVFVQHTGGSVQLVQRLKLQHKLEHHDGCVNCLHFNESGTLLASGSDDLNIVIWNWVRNKPYLVFESGHRSNVFQSKFMPYCGDTHIISCARDGHVRLAELSSTGICKNTKKLAQHHGSAHKVALLQDSSHVCYSCGEDAVVYEIDLRQNKPNKLCTTKENDRKVALYSIHSNPFKSYEYCVGGRDHFIRVYDKRMINEKYEGALLKKFCPHHLMNTEFKTNVTCSVYNYNGTEIIGTYNDEDIYLFDNGHSDGADFVHRYRGHRNNATVKGVNFYGPKSEFIVSGSDCGNVFLWEKNSEKIVNYFQADKGGVINVLEPHPHSPILATSGLDHNVKVWSPAAPTGSKLDGLVQVMRRNRREREEERSSEPDMVDGQMLWLLMQRLRRHARNRVGLT</sequence>
<evidence type="ECO:0000313" key="6">
    <source>
        <dbReference type="Proteomes" id="UP001209878"/>
    </source>
</evidence>